<dbReference type="HAMAP" id="MF_00409">
    <property type="entry name" value="LpxK"/>
    <property type="match status" value="1"/>
</dbReference>
<dbReference type="Pfam" id="PF02606">
    <property type="entry name" value="LpxK"/>
    <property type="match status" value="1"/>
</dbReference>
<evidence type="ECO:0000256" key="3">
    <source>
        <dbReference type="ARBA" id="ARBA00012071"/>
    </source>
</evidence>
<feature type="binding site" evidence="13">
    <location>
        <begin position="38"/>
        <end position="45"/>
    </location>
    <ligand>
        <name>ATP</name>
        <dbReference type="ChEBI" id="CHEBI:30616"/>
    </ligand>
</feature>
<comment type="similarity">
    <text evidence="13">Belongs to the LpxK family.</text>
</comment>
<keyword evidence="6 13" id="KW-0441">Lipid A biosynthesis</keyword>
<evidence type="ECO:0000313" key="15">
    <source>
        <dbReference type="Proteomes" id="UP000503447"/>
    </source>
</evidence>
<dbReference type="GO" id="GO:0005886">
    <property type="term" value="C:plasma membrane"/>
    <property type="evidence" value="ECO:0007669"/>
    <property type="project" value="TreeGrafter"/>
</dbReference>
<evidence type="ECO:0000256" key="9">
    <source>
        <dbReference type="ARBA" id="ARBA00022777"/>
    </source>
</evidence>
<evidence type="ECO:0000256" key="2">
    <source>
        <dbReference type="ARBA" id="ARBA00004870"/>
    </source>
</evidence>
<comment type="catalytic activity">
    <reaction evidence="13">
        <text>a lipid A disaccharide + ATP = a lipid IVA + ADP + H(+)</text>
        <dbReference type="Rhea" id="RHEA:67840"/>
        <dbReference type="ChEBI" id="CHEBI:15378"/>
        <dbReference type="ChEBI" id="CHEBI:30616"/>
        <dbReference type="ChEBI" id="CHEBI:176343"/>
        <dbReference type="ChEBI" id="CHEBI:176425"/>
        <dbReference type="ChEBI" id="CHEBI:456216"/>
        <dbReference type="EC" id="2.7.1.130"/>
    </reaction>
</comment>
<dbReference type="Proteomes" id="UP000503447">
    <property type="component" value="Chromosome"/>
</dbReference>
<dbReference type="UniPathway" id="UPA00359">
    <property type="reaction ID" value="UER00482"/>
</dbReference>
<keyword evidence="11 13" id="KW-0443">Lipid metabolism</keyword>
<keyword evidence="8 13" id="KW-0547">Nucleotide-binding</keyword>
<evidence type="ECO:0000256" key="5">
    <source>
        <dbReference type="ARBA" id="ARBA00022516"/>
    </source>
</evidence>
<dbReference type="AlphaFoldDB" id="A0A6M5YFZ9"/>
<comment type="function">
    <text evidence="1 13">Transfers the gamma-phosphate of ATP to the 4'-position of a tetraacyldisaccharide 1-phosphate intermediate (termed DS-1-P) to form tetraacyldisaccharide 1,4'-bis-phosphate (lipid IVA).</text>
</comment>
<dbReference type="GO" id="GO:0005524">
    <property type="term" value="F:ATP binding"/>
    <property type="evidence" value="ECO:0007669"/>
    <property type="project" value="UniProtKB-UniRule"/>
</dbReference>
<gene>
    <name evidence="13" type="primary">lpxK</name>
    <name evidence="14" type="ORF">FTUN_0477</name>
</gene>
<name>A0A6M5YFZ9_9BACT</name>
<keyword evidence="5 13" id="KW-0444">Lipid biosynthesis</keyword>
<dbReference type="NCBIfam" id="TIGR00682">
    <property type="entry name" value="lpxK"/>
    <property type="match status" value="1"/>
</dbReference>
<comment type="pathway">
    <text evidence="2 13">Glycolipid biosynthesis; lipid IV(A) biosynthesis; lipid IV(A) from (3R)-3-hydroxytetradecanoyl-[acyl-carrier-protein] and UDP-N-acetyl-alpha-D-glucosamine: step 6/6.</text>
</comment>
<keyword evidence="15" id="KW-1185">Reference proteome</keyword>
<evidence type="ECO:0000256" key="4">
    <source>
        <dbReference type="ARBA" id="ARBA00016436"/>
    </source>
</evidence>
<dbReference type="EC" id="2.7.1.130" evidence="3 13"/>
<evidence type="ECO:0000256" key="8">
    <source>
        <dbReference type="ARBA" id="ARBA00022741"/>
    </source>
</evidence>
<dbReference type="GO" id="GO:0009244">
    <property type="term" value="P:lipopolysaccharide core region biosynthetic process"/>
    <property type="evidence" value="ECO:0007669"/>
    <property type="project" value="TreeGrafter"/>
</dbReference>
<dbReference type="InterPro" id="IPR003758">
    <property type="entry name" value="LpxK"/>
</dbReference>
<evidence type="ECO:0000256" key="11">
    <source>
        <dbReference type="ARBA" id="ARBA00023098"/>
    </source>
</evidence>
<dbReference type="GO" id="GO:0009245">
    <property type="term" value="P:lipid A biosynthetic process"/>
    <property type="evidence" value="ECO:0007669"/>
    <property type="project" value="UniProtKB-UniRule"/>
</dbReference>
<evidence type="ECO:0000256" key="13">
    <source>
        <dbReference type="HAMAP-Rule" id="MF_00409"/>
    </source>
</evidence>
<reference evidence="15" key="1">
    <citation type="submission" date="2020-05" db="EMBL/GenBank/DDBJ databases">
        <title>Frigoriglobus tundricola gen. nov., sp. nov., a psychrotolerant cellulolytic planctomycete of the family Gemmataceae with two divergent copies of 16S rRNA gene.</title>
        <authorList>
            <person name="Kulichevskaya I.S."/>
            <person name="Ivanova A.A."/>
            <person name="Naumoff D.G."/>
            <person name="Beletsky A.V."/>
            <person name="Rijpstra W.I.C."/>
            <person name="Sinninghe Damste J.S."/>
            <person name="Mardanov A.V."/>
            <person name="Ravin N.V."/>
            <person name="Dedysh S.N."/>
        </authorList>
    </citation>
    <scope>NUCLEOTIDE SEQUENCE [LARGE SCALE GENOMIC DNA]</scope>
    <source>
        <strain evidence="15">PL17</strain>
    </source>
</reference>
<keyword evidence="10 13" id="KW-0067">ATP-binding</keyword>
<dbReference type="SUPFAM" id="SSF52540">
    <property type="entry name" value="P-loop containing nucleoside triphosphate hydrolases"/>
    <property type="match status" value="1"/>
</dbReference>
<keyword evidence="7 13" id="KW-0808">Transferase</keyword>
<evidence type="ECO:0000256" key="1">
    <source>
        <dbReference type="ARBA" id="ARBA00002274"/>
    </source>
</evidence>
<dbReference type="GO" id="GO:0009029">
    <property type="term" value="F:lipid-A 4'-kinase activity"/>
    <property type="evidence" value="ECO:0007669"/>
    <property type="project" value="UniProtKB-UniRule"/>
</dbReference>
<proteinExistence type="inferred from homology"/>
<evidence type="ECO:0000256" key="7">
    <source>
        <dbReference type="ARBA" id="ARBA00022679"/>
    </source>
</evidence>
<evidence type="ECO:0000256" key="6">
    <source>
        <dbReference type="ARBA" id="ARBA00022556"/>
    </source>
</evidence>
<accession>A0A6M5YFZ9</accession>
<dbReference type="PANTHER" id="PTHR42724">
    <property type="entry name" value="TETRAACYLDISACCHARIDE 4'-KINASE"/>
    <property type="match status" value="1"/>
</dbReference>
<dbReference type="RefSeq" id="WP_227254712.1">
    <property type="nucleotide sequence ID" value="NZ_CP053452.2"/>
</dbReference>
<organism evidence="14 15">
    <name type="scientific">Frigoriglobus tundricola</name>
    <dbReference type="NCBI Taxonomy" id="2774151"/>
    <lineage>
        <taxon>Bacteria</taxon>
        <taxon>Pseudomonadati</taxon>
        <taxon>Planctomycetota</taxon>
        <taxon>Planctomycetia</taxon>
        <taxon>Gemmatales</taxon>
        <taxon>Gemmataceae</taxon>
        <taxon>Frigoriglobus</taxon>
    </lineage>
</organism>
<evidence type="ECO:0000256" key="10">
    <source>
        <dbReference type="ARBA" id="ARBA00022840"/>
    </source>
</evidence>
<evidence type="ECO:0000313" key="14">
    <source>
        <dbReference type="EMBL" id="QJW92979.1"/>
    </source>
</evidence>
<evidence type="ECO:0000256" key="12">
    <source>
        <dbReference type="ARBA" id="ARBA00029757"/>
    </source>
</evidence>
<sequence length="322" mass="35252">MASWPYGVAAWARNRAFDRGWKTVHRAAVPVVSIGNLTLGGTGKTPCVEWVARFFREQDVQVAVVSRGYGSDAGRNDEAMVLEENLPDVPHLQDPDRVAAAGRAVEELESELLVLDDGFQHRRLHRDLDVVLIDASCPPAHDRLFPRGTLREPVGGLRRAGAIVLTRCDQVPARDVEAICEWLARRWPSTPVATTEHRPVELVGDGGSTRPTERLTGAPVGAFCGIGNPAAFRKTLEGIGAAVTNFRAFPDHHAYSRADVDDLTRWAETLPPDAVIATTQKDWVKLRLPALAGRPLWAVRIGLTFRSGQDAFTAALERVPRS</sequence>
<protein>
    <recommendedName>
        <fullName evidence="4 13">Tetraacyldisaccharide 4'-kinase</fullName>
        <ecNumber evidence="3 13">2.7.1.130</ecNumber>
    </recommendedName>
    <alternativeName>
        <fullName evidence="12 13">Lipid A 4'-kinase</fullName>
    </alternativeName>
</protein>
<dbReference type="EMBL" id="CP053452">
    <property type="protein sequence ID" value="QJW92979.1"/>
    <property type="molecule type" value="Genomic_DNA"/>
</dbReference>
<dbReference type="InterPro" id="IPR027417">
    <property type="entry name" value="P-loop_NTPase"/>
</dbReference>
<keyword evidence="9 13" id="KW-0418">Kinase</keyword>
<dbReference type="PANTHER" id="PTHR42724:SF1">
    <property type="entry name" value="TETRAACYLDISACCHARIDE 4'-KINASE, MITOCHONDRIAL-RELATED"/>
    <property type="match status" value="1"/>
</dbReference>
<dbReference type="KEGG" id="ftj:FTUN_0477"/>